<dbReference type="InterPro" id="IPR014283">
    <property type="entry name" value="FdIII_4_nif"/>
</dbReference>
<dbReference type="PROSITE" id="PS00198">
    <property type="entry name" value="4FE4S_FER_1"/>
    <property type="match status" value="1"/>
</dbReference>
<keyword evidence="5" id="KW-0479">Metal-binding</keyword>
<evidence type="ECO:0000259" key="12">
    <source>
        <dbReference type="PROSITE" id="PS51379"/>
    </source>
</evidence>
<evidence type="ECO:0000256" key="5">
    <source>
        <dbReference type="ARBA" id="ARBA00022723"/>
    </source>
</evidence>
<dbReference type="Gene3D" id="3.30.70.20">
    <property type="match status" value="1"/>
</dbReference>
<dbReference type="GO" id="GO:0046872">
    <property type="term" value="F:metal ion binding"/>
    <property type="evidence" value="ECO:0007669"/>
    <property type="project" value="UniProtKB-KW"/>
</dbReference>
<keyword evidence="9" id="KW-0411">Iron-sulfur</keyword>
<reference evidence="14" key="1">
    <citation type="submission" date="2017-01" db="EMBL/GenBank/DDBJ databases">
        <authorList>
            <person name="Varghese N."/>
            <person name="Submissions S."/>
        </authorList>
    </citation>
    <scope>NUCLEOTIDE SEQUENCE [LARGE SCALE GENOMIC DNA]</scope>
    <source>
        <strain evidence="14">ATCC 51758</strain>
    </source>
</reference>
<dbReference type="SUPFAM" id="SSF54862">
    <property type="entry name" value="4Fe-4S ferredoxins"/>
    <property type="match status" value="1"/>
</dbReference>
<keyword evidence="3" id="KW-0813">Transport</keyword>
<evidence type="ECO:0000256" key="7">
    <source>
        <dbReference type="ARBA" id="ARBA00022982"/>
    </source>
</evidence>
<organism evidence="13 14">
    <name type="scientific">Aromatoleum tolulyticum</name>
    <dbReference type="NCBI Taxonomy" id="34027"/>
    <lineage>
        <taxon>Bacteria</taxon>
        <taxon>Pseudomonadati</taxon>
        <taxon>Pseudomonadota</taxon>
        <taxon>Betaproteobacteria</taxon>
        <taxon>Rhodocyclales</taxon>
        <taxon>Rhodocyclaceae</taxon>
        <taxon>Aromatoleum</taxon>
    </lineage>
</organism>
<dbReference type="OrthoDB" id="9781785at2"/>
<protein>
    <recommendedName>
        <fullName evidence="11">Ferredoxin III</fullName>
    </recommendedName>
</protein>
<name>A0A1N7B455_9RHOO</name>
<dbReference type="InterPro" id="IPR050572">
    <property type="entry name" value="Fe-S_Ferredoxin"/>
</dbReference>
<accession>A0A1N7B455</accession>
<comment type="cofactor">
    <cofactor evidence="1">
        <name>[4Fe-4S] cluster</name>
        <dbReference type="ChEBI" id="CHEBI:49883"/>
    </cofactor>
</comment>
<evidence type="ECO:0000256" key="11">
    <source>
        <dbReference type="ARBA" id="ARBA00030616"/>
    </source>
</evidence>
<evidence type="ECO:0000256" key="10">
    <source>
        <dbReference type="ARBA" id="ARBA00023231"/>
    </source>
</evidence>
<evidence type="ECO:0000256" key="2">
    <source>
        <dbReference type="ARBA" id="ARBA00003532"/>
    </source>
</evidence>
<dbReference type="STRING" id="34027.SAMN05421829_11640"/>
<evidence type="ECO:0000313" key="14">
    <source>
        <dbReference type="Proteomes" id="UP000186819"/>
    </source>
</evidence>
<keyword evidence="8" id="KW-0408">Iron</keyword>
<evidence type="ECO:0000256" key="1">
    <source>
        <dbReference type="ARBA" id="ARBA00001966"/>
    </source>
</evidence>
<dbReference type="InterPro" id="IPR017896">
    <property type="entry name" value="4Fe4S_Fe-S-bd"/>
</dbReference>
<dbReference type="InterPro" id="IPR017900">
    <property type="entry name" value="4Fe4S_Fe_S_CS"/>
</dbReference>
<evidence type="ECO:0000256" key="6">
    <source>
        <dbReference type="ARBA" id="ARBA00022737"/>
    </source>
</evidence>
<proteinExistence type="predicted"/>
<dbReference type="PANTHER" id="PTHR43687">
    <property type="entry name" value="ADENYLYLSULFATE REDUCTASE, BETA SUBUNIT"/>
    <property type="match status" value="1"/>
</dbReference>
<dbReference type="GO" id="GO:0051539">
    <property type="term" value="F:4 iron, 4 sulfur cluster binding"/>
    <property type="evidence" value="ECO:0007669"/>
    <property type="project" value="UniProtKB-KW"/>
</dbReference>
<keyword evidence="4" id="KW-0004">4Fe-4S</keyword>
<dbReference type="RefSeq" id="WP_076603825.1">
    <property type="nucleotide sequence ID" value="NZ_FTMD01000016.1"/>
</dbReference>
<feature type="domain" description="4Fe-4S ferredoxin-type" evidence="12">
    <location>
        <begin position="18"/>
        <end position="47"/>
    </location>
</feature>
<dbReference type="NCBIfam" id="TIGR02936">
    <property type="entry name" value="fdxN_nitrog"/>
    <property type="match status" value="1"/>
</dbReference>
<keyword evidence="10" id="KW-0535">Nitrogen fixation</keyword>
<evidence type="ECO:0000256" key="3">
    <source>
        <dbReference type="ARBA" id="ARBA00022448"/>
    </source>
</evidence>
<evidence type="ECO:0000313" key="13">
    <source>
        <dbReference type="EMBL" id="SIR46082.1"/>
    </source>
</evidence>
<dbReference type="Proteomes" id="UP000186819">
    <property type="component" value="Unassembled WGS sequence"/>
</dbReference>
<dbReference type="PROSITE" id="PS51379">
    <property type="entry name" value="4FE4S_FER_2"/>
    <property type="match status" value="2"/>
</dbReference>
<evidence type="ECO:0000256" key="4">
    <source>
        <dbReference type="ARBA" id="ARBA00022485"/>
    </source>
</evidence>
<feature type="domain" description="4Fe-4S ferredoxin-type" evidence="12">
    <location>
        <begin position="68"/>
        <end position="98"/>
    </location>
</feature>
<evidence type="ECO:0000256" key="9">
    <source>
        <dbReference type="ARBA" id="ARBA00023014"/>
    </source>
</evidence>
<evidence type="ECO:0000256" key="8">
    <source>
        <dbReference type="ARBA" id="ARBA00023004"/>
    </source>
</evidence>
<dbReference type="PANTHER" id="PTHR43687:SF1">
    <property type="entry name" value="FERREDOXIN III"/>
    <property type="match status" value="1"/>
</dbReference>
<sequence length="101" mass="11077">MAEFTITLPSGRAWTPRFAESINEEKCIGCGRCFKVCGRDVLQLVGLDDEGERIAVGDDGDDDEYEKKVMTIAHPENCVGCEACMKICPKKCYTHRAASAA</sequence>
<keyword evidence="6" id="KW-0677">Repeat</keyword>
<dbReference type="Pfam" id="PF12838">
    <property type="entry name" value="Fer4_7"/>
    <property type="match status" value="1"/>
</dbReference>
<comment type="function">
    <text evidence="2">Ferredoxins are iron-sulfur proteins that transfer electrons in a wide variety of metabolic reactions.</text>
</comment>
<gene>
    <name evidence="13" type="ORF">SAMN05421829_11640</name>
</gene>
<keyword evidence="14" id="KW-1185">Reference proteome</keyword>
<dbReference type="AlphaFoldDB" id="A0A1N7B455"/>
<dbReference type="EMBL" id="FTMD01000016">
    <property type="protein sequence ID" value="SIR46082.1"/>
    <property type="molecule type" value="Genomic_DNA"/>
</dbReference>
<keyword evidence="7" id="KW-0249">Electron transport</keyword>